<gene>
    <name evidence="2" type="ORF">PVK06_044653</name>
</gene>
<proteinExistence type="predicted"/>
<feature type="region of interest" description="Disordered" evidence="1">
    <location>
        <begin position="233"/>
        <end position="277"/>
    </location>
</feature>
<comment type="caution">
    <text evidence="2">The sequence shown here is derived from an EMBL/GenBank/DDBJ whole genome shotgun (WGS) entry which is preliminary data.</text>
</comment>
<evidence type="ECO:0000256" key="1">
    <source>
        <dbReference type="SAM" id="MobiDB-lite"/>
    </source>
</evidence>
<reference evidence="2 3" key="1">
    <citation type="submission" date="2023-03" db="EMBL/GenBank/DDBJ databases">
        <title>WGS of Gossypium arboreum.</title>
        <authorList>
            <person name="Yu D."/>
        </authorList>
    </citation>
    <scope>NUCLEOTIDE SEQUENCE [LARGE SCALE GENOMIC DNA]</scope>
    <source>
        <tissue evidence="2">Leaf</tissue>
    </source>
</reference>
<keyword evidence="3" id="KW-1185">Reference proteome</keyword>
<dbReference type="InterPro" id="IPR004252">
    <property type="entry name" value="Probable_transposase_24"/>
</dbReference>
<dbReference type="PANTHER" id="PTHR33144">
    <property type="entry name" value="OS10G0409366 PROTEIN-RELATED"/>
    <property type="match status" value="1"/>
</dbReference>
<name>A0ABR0MSA4_GOSAR</name>
<dbReference type="Pfam" id="PF03004">
    <property type="entry name" value="Transposase_24"/>
    <property type="match status" value="1"/>
</dbReference>
<feature type="compositionally biased region" description="Polar residues" evidence="1">
    <location>
        <begin position="233"/>
        <end position="255"/>
    </location>
</feature>
<dbReference type="PANTHER" id="PTHR33144:SF46">
    <property type="entry name" value="OS04G0610000 PROTEIN"/>
    <property type="match status" value="1"/>
</dbReference>
<accession>A0ABR0MSA4</accession>
<dbReference type="EMBL" id="JARKNE010000012">
    <property type="protein sequence ID" value="KAK5776692.1"/>
    <property type="molecule type" value="Genomic_DNA"/>
</dbReference>
<dbReference type="InterPro" id="IPR004242">
    <property type="entry name" value="Transposase_21"/>
</dbReference>
<dbReference type="Proteomes" id="UP001358586">
    <property type="component" value="Chromosome 12"/>
</dbReference>
<dbReference type="Pfam" id="PF02992">
    <property type="entry name" value="Transposase_21"/>
    <property type="match status" value="1"/>
</dbReference>
<protein>
    <submittedName>
        <fullName evidence="2">Uncharacterized protein</fullName>
    </submittedName>
</protein>
<evidence type="ECO:0000313" key="2">
    <source>
        <dbReference type="EMBL" id="KAK5776692.1"/>
    </source>
</evidence>
<sequence>MSSKTAESMTWHHDQRTGDGLLRHPADYLAWKSFNSKFPSFASDPRSVRLGLASDGFNPYKIMGTSYSTWLVVLVPYNLLPRLCMKQSSFILSMIIPREKVNMGIWCDLHLQVPPNRKYWLSPSVFAMSKEEKEVFCMVLKDIKVPDAFLYKLKSYCHNKRYPKGSIAEGYLAEEYEPYVFSSQVKQVFYSKDSTDEGWYIVLQNTPGDLFDMSNGSKEKMPRKRLQNLSILQNNPNSKETNSEQQTAFGSSNVPETPDEPAEIQTKSGGTRRGRGRTLLKDLNELNPVERVKVSRNSFGQPVGSEAQLLTGYLGIIARNAIILPINYESWHQISDSNKNQALDNIKERFPLEVSATYVKKALGKKWREIVSLEEKFEMTMSELEQAREKQKFTHTVGSKSFACVVEAEERSSSKKVGHFQLFDITHRKKDGSPMTSEAEEIMEKLKDKKAEYEAIALRDSSVNLEDIDNKIITEVLGLESSLQYMPSGSQAQAEVQRLRDQIAQMQAGIVEQIAQLRAKVVAREAEAAAREVE</sequence>
<evidence type="ECO:0000313" key="3">
    <source>
        <dbReference type="Proteomes" id="UP001358586"/>
    </source>
</evidence>
<organism evidence="2 3">
    <name type="scientific">Gossypium arboreum</name>
    <name type="common">Tree cotton</name>
    <name type="synonym">Gossypium nanking</name>
    <dbReference type="NCBI Taxonomy" id="29729"/>
    <lineage>
        <taxon>Eukaryota</taxon>
        <taxon>Viridiplantae</taxon>
        <taxon>Streptophyta</taxon>
        <taxon>Embryophyta</taxon>
        <taxon>Tracheophyta</taxon>
        <taxon>Spermatophyta</taxon>
        <taxon>Magnoliopsida</taxon>
        <taxon>eudicotyledons</taxon>
        <taxon>Gunneridae</taxon>
        <taxon>Pentapetalae</taxon>
        <taxon>rosids</taxon>
        <taxon>malvids</taxon>
        <taxon>Malvales</taxon>
        <taxon>Malvaceae</taxon>
        <taxon>Malvoideae</taxon>
        <taxon>Gossypium</taxon>
    </lineage>
</organism>